<dbReference type="AlphaFoldDB" id="J0CYX1"/>
<organism evidence="1 2">
    <name type="scientific">Auricularia subglabra (strain TFB-10046 / SS5)</name>
    <name type="common">White-rot fungus</name>
    <name type="synonym">Auricularia delicata (strain TFB10046)</name>
    <dbReference type="NCBI Taxonomy" id="717982"/>
    <lineage>
        <taxon>Eukaryota</taxon>
        <taxon>Fungi</taxon>
        <taxon>Dikarya</taxon>
        <taxon>Basidiomycota</taxon>
        <taxon>Agaricomycotina</taxon>
        <taxon>Agaricomycetes</taxon>
        <taxon>Auriculariales</taxon>
        <taxon>Auriculariaceae</taxon>
        <taxon>Auricularia</taxon>
    </lineage>
</organism>
<dbReference type="Proteomes" id="UP000006514">
    <property type="component" value="Unassembled WGS sequence"/>
</dbReference>
<sequence length="328" mass="35820">MWPRKAYVVGTRNANFNAIAHTLKRAGIEKAVSSVSLDQTLPVFVPPLLIFAACCRNITSMDIATLPMQSLTEDLIRAVGFESLVVFEIHYTLSNDVTPSTLVLLAGMRNLRHLSVRGSEPDGGDASEDFKPPDLPFALESFLWDGGISAEACAHILSQSGQRGALRELVLWVSHSPAALDLVLSSAPAATLRAVSLFIGPYSRRAQRTPYIEVAASFLQRCTGIRDLALQLLHNDVPLALLEDLTLPSRLRTLCLRDPDRKDAAWLAREVESGQNPALGALRMISLEHDAVREGGEARARRAEAMGVLRPVCDARRIRLSARGTTVR</sequence>
<dbReference type="KEGG" id="adl:AURDEDRAFT_130004"/>
<protein>
    <submittedName>
        <fullName evidence="1">Uncharacterized protein</fullName>
    </submittedName>
</protein>
<dbReference type="InParanoid" id="J0CYX1"/>
<gene>
    <name evidence="1" type="ORF">AURDEDRAFT_130004</name>
</gene>
<name>J0CYX1_AURST</name>
<evidence type="ECO:0000313" key="2">
    <source>
        <dbReference type="Proteomes" id="UP000006514"/>
    </source>
</evidence>
<reference evidence="2" key="1">
    <citation type="journal article" date="2012" name="Science">
        <title>The Paleozoic origin of enzymatic lignin decomposition reconstructed from 31 fungal genomes.</title>
        <authorList>
            <person name="Floudas D."/>
            <person name="Binder M."/>
            <person name="Riley R."/>
            <person name="Barry K."/>
            <person name="Blanchette R.A."/>
            <person name="Henrissat B."/>
            <person name="Martinez A.T."/>
            <person name="Otillar R."/>
            <person name="Spatafora J.W."/>
            <person name="Yadav J.S."/>
            <person name="Aerts A."/>
            <person name="Benoit I."/>
            <person name="Boyd A."/>
            <person name="Carlson A."/>
            <person name="Copeland A."/>
            <person name="Coutinho P.M."/>
            <person name="de Vries R.P."/>
            <person name="Ferreira P."/>
            <person name="Findley K."/>
            <person name="Foster B."/>
            <person name="Gaskell J."/>
            <person name="Glotzer D."/>
            <person name="Gorecki P."/>
            <person name="Heitman J."/>
            <person name="Hesse C."/>
            <person name="Hori C."/>
            <person name="Igarashi K."/>
            <person name="Jurgens J.A."/>
            <person name="Kallen N."/>
            <person name="Kersten P."/>
            <person name="Kohler A."/>
            <person name="Kuees U."/>
            <person name="Kumar T.K.A."/>
            <person name="Kuo A."/>
            <person name="LaButti K."/>
            <person name="Larrondo L.F."/>
            <person name="Lindquist E."/>
            <person name="Ling A."/>
            <person name="Lombard V."/>
            <person name="Lucas S."/>
            <person name="Lundell T."/>
            <person name="Martin R."/>
            <person name="McLaughlin D.J."/>
            <person name="Morgenstern I."/>
            <person name="Morin E."/>
            <person name="Murat C."/>
            <person name="Nagy L.G."/>
            <person name="Nolan M."/>
            <person name="Ohm R.A."/>
            <person name="Patyshakuliyeva A."/>
            <person name="Rokas A."/>
            <person name="Ruiz-Duenas F.J."/>
            <person name="Sabat G."/>
            <person name="Salamov A."/>
            <person name="Samejima M."/>
            <person name="Schmutz J."/>
            <person name="Slot J.C."/>
            <person name="St John F."/>
            <person name="Stenlid J."/>
            <person name="Sun H."/>
            <person name="Sun S."/>
            <person name="Syed K."/>
            <person name="Tsang A."/>
            <person name="Wiebenga A."/>
            <person name="Young D."/>
            <person name="Pisabarro A."/>
            <person name="Eastwood D.C."/>
            <person name="Martin F."/>
            <person name="Cullen D."/>
            <person name="Grigoriev I.V."/>
            <person name="Hibbett D.S."/>
        </authorList>
    </citation>
    <scope>NUCLEOTIDE SEQUENCE [LARGE SCALE GENOMIC DNA]</scope>
    <source>
        <strain evidence="2">TFB10046</strain>
    </source>
</reference>
<dbReference type="EMBL" id="JH687859">
    <property type="protein sequence ID" value="EJD36528.1"/>
    <property type="molecule type" value="Genomic_DNA"/>
</dbReference>
<accession>J0CYX1</accession>
<proteinExistence type="predicted"/>
<keyword evidence="2" id="KW-1185">Reference proteome</keyword>
<evidence type="ECO:0000313" key="1">
    <source>
        <dbReference type="EMBL" id="EJD36528.1"/>
    </source>
</evidence>